<dbReference type="InterPro" id="IPR013249">
    <property type="entry name" value="RNA_pol_sigma70_r4_t2"/>
</dbReference>
<organism evidence="8 9">
    <name type="scientific">Ferrovibrio xuzhouensis</name>
    <dbReference type="NCBI Taxonomy" id="1576914"/>
    <lineage>
        <taxon>Bacteria</taxon>
        <taxon>Pseudomonadati</taxon>
        <taxon>Pseudomonadota</taxon>
        <taxon>Alphaproteobacteria</taxon>
        <taxon>Rhodospirillales</taxon>
        <taxon>Rhodospirillaceae</taxon>
        <taxon>Ferrovibrio</taxon>
    </lineage>
</organism>
<dbReference type="PANTHER" id="PTHR43133">
    <property type="entry name" value="RNA POLYMERASE ECF-TYPE SIGMA FACTO"/>
    <property type="match status" value="1"/>
</dbReference>
<dbReference type="InterPro" id="IPR007627">
    <property type="entry name" value="RNA_pol_sigma70_r2"/>
</dbReference>
<accession>A0ABV7VH80</accession>
<proteinExistence type="inferred from homology"/>
<evidence type="ECO:0000313" key="8">
    <source>
        <dbReference type="EMBL" id="MFC3676845.1"/>
    </source>
</evidence>
<evidence type="ECO:0000313" key="9">
    <source>
        <dbReference type="Proteomes" id="UP001595711"/>
    </source>
</evidence>
<protein>
    <submittedName>
        <fullName evidence="8">RNA polymerase sigma factor</fullName>
    </submittedName>
</protein>
<dbReference type="PANTHER" id="PTHR43133:SF8">
    <property type="entry name" value="RNA POLYMERASE SIGMA FACTOR HI_1459-RELATED"/>
    <property type="match status" value="1"/>
</dbReference>
<dbReference type="NCBIfam" id="NF004113">
    <property type="entry name" value="PRK05602.1"/>
    <property type="match status" value="1"/>
</dbReference>
<dbReference type="NCBIfam" id="TIGR02937">
    <property type="entry name" value="sigma70-ECF"/>
    <property type="match status" value="1"/>
</dbReference>
<evidence type="ECO:0000256" key="1">
    <source>
        <dbReference type="ARBA" id="ARBA00010641"/>
    </source>
</evidence>
<feature type="domain" description="RNA polymerase sigma factor 70 region 4 type 2" evidence="7">
    <location>
        <begin position="146"/>
        <end position="197"/>
    </location>
</feature>
<evidence type="ECO:0000256" key="3">
    <source>
        <dbReference type="ARBA" id="ARBA00023082"/>
    </source>
</evidence>
<dbReference type="InterPro" id="IPR013324">
    <property type="entry name" value="RNA_pol_sigma_r3/r4-like"/>
</dbReference>
<keyword evidence="3" id="KW-0731">Sigma factor</keyword>
<evidence type="ECO:0000259" key="7">
    <source>
        <dbReference type="Pfam" id="PF08281"/>
    </source>
</evidence>
<comment type="caution">
    <text evidence="8">The sequence shown here is derived from an EMBL/GenBank/DDBJ whole genome shotgun (WGS) entry which is preliminary data.</text>
</comment>
<reference evidence="9" key="1">
    <citation type="journal article" date="2019" name="Int. J. Syst. Evol. Microbiol.">
        <title>The Global Catalogue of Microorganisms (GCM) 10K type strain sequencing project: providing services to taxonomists for standard genome sequencing and annotation.</title>
        <authorList>
            <consortium name="The Broad Institute Genomics Platform"/>
            <consortium name="The Broad Institute Genome Sequencing Center for Infectious Disease"/>
            <person name="Wu L."/>
            <person name="Ma J."/>
        </authorList>
    </citation>
    <scope>NUCLEOTIDE SEQUENCE [LARGE SCALE GENOMIC DNA]</scope>
    <source>
        <strain evidence="9">KCTC 42182</strain>
    </source>
</reference>
<evidence type="ECO:0000256" key="4">
    <source>
        <dbReference type="ARBA" id="ARBA00023125"/>
    </source>
</evidence>
<evidence type="ECO:0000259" key="6">
    <source>
        <dbReference type="Pfam" id="PF04542"/>
    </source>
</evidence>
<keyword evidence="2" id="KW-0805">Transcription regulation</keyword>
<gene>
    <name evidence="8" type="ORF">ACFOOQ_14905</name>
</gene>
<dbReference type="Pfam" id="PF04542">
    <property type="entry name" value="Sigma70_r2"/>
    <property type="match status" value="1"/>
</dbReference>
<dbReference type="InterPro" id="IPR013325">
    <property type="entry name" value="RNA_pol_sigma_r2"/>
</dbReference>
<keyword evidence="5" id="KW-0804">Transcription</keyword>
<keyword evidence="4" id="KW-0238">DNA-binding</keyword>
<dbReference type="Pfam" id="PF08281">
    <property type="entry name" value="Sigma70_r4_2"/>
    <property type="match status" value="1"/>
</dbReference>
<dbReference type="Proteomes" id="UP001595711">
    <property type="component" value="Unassembled WGS sequence"/>
</dbReference>
<comment type="similarity">
    <text evidence="1">Belongs to the sigma-70 factor family. ECF subfamily.</text>
</comment>
<dbReference type="InterPro" id="IPR039425">
    <property type="entry name" value="RNA_pol_sigma-70-like"/>
</dbReference>
<evidence type="ECO:0000256" key="5">
    <source>
        <dbReference type="ARBA" id="ARBA00023163"/>
    </source>
</evidence>
<dbReference type="SUPFAM" id="SSF88659">
    <property type="entry name" value="Sigma3 and sigma4 domains of RNA polymerase sigma factors"/>
    <property type="match status" value="1"/>
</dbReference>
<dbReference type="SUPFAM" id="SSF88946">
    <property type="entry name" value="Sigma2 domain of RNA polymerase sigma factors"/>
    <property type="match status" value="1"/>
</dbReference>
<dbReference type="Gene3D" id="1.10.10.10">
    <property type="entry name" value="Winged helix-like DNA-binding domain superfamily/Winged helix DNA-binding domain"/>
    <property type="match status" value="1"/>
</dbReference>
<keyword evidence="9" id="KW-1185">Reference proteome</keyword>
<dbReference type="Gene3D" id="1.10.1740.10">
    <property type="match status" value="1"/>
</dbReference>
<dbReference type="RefSeq" id="WP_379728066.1">
    <property type="nucleotide sequence ID" value="NZ_JBHRYJ010000003.1"/>
</dbReference>
<dbReference type="InterPro" id="IPR014284">
    <property type="entry name" value="RNA_pol_sigma-70_dom"/>
</dbReference>
<evidence type="ECO:0000256" key="2">
    <source>
        <dbReference type="ARBA" id="ARBA00023015"/>
    </source>
</evidence>
<dbReference type="CDD" id="cd06171">
    <property type="entry name" value="Sigma70_r4"/>
    <property type="match status" value="1"/>
</dbReference>
<dbReference type="EMBL" id="JBHRYJ010000003">
    <property type="protein sequence ID" value="MFC3676845.1"/>
    <property type="molecule type" value="Genomic_DNA"/>
</dbReference>
<feature type="domain" description="RNA polymerase sigma-70 region 2" evidence="6">
    <location>
        <begin position="49"/>
        <end position="115"/>
    </location>
</feature>
<sequence length="216" mass="23477">MQATLALPAFSLSWPSAGAAVLRRDMTEADDTALMLQVATGDRRAYGQLVERHLRHAVNLAYRVLFNRADAEEIAQEAFLRVWQHAGRWRSDGGATFRTWLNRVIVNLCIDRKRKPSMAALDDQPDPVDPASSPYDTVLGGETSARVAAALGTLPERQRAAIVLCFWEGESNIVAAETLGITVGALESLLVRAKRALRDALDDTLGPDAAGGPDKE</sequence>
<dbReference type="InterPro" id="IPR036388">
    <property type="entry name" value="WH-like_DNA-bd_sf"/>
</dbReference>
<name>A0ABV7VH80_9PROT</name>